<gene>
    <name evidence="5" type="ORF">MAR_007442</name>
</gene>
<protein>
    <submittedName>
        <fullName evidence="5">GBP1-like protein</fullName>
    </submittedName>
</protein>
<evidence type="ECO:0000313" key="5">
    <source>
        <dbReference type="EMBL" id="WAQ94971.1"/>
    </source>
</evidence>
<evidence type="ECO:0000313" key="6">
    <source>
        <dbReference type="Proteomes" id="UP001164746"/>
    </source>
</evidence>
<dbReference type="EMBL" id="CP111012">
    <property type="protein sequence ID" value="WAQ94971.1"/>
    <property type="molecule type" value="Genomic_DNA"/>
</dbReference>
<feature type="compositionally biased region" description="Basic and acidic residues" evidence="2">
    <location>
        <begin position="486"/>
        <end position="501"/>
    </location>
</feature>
<dbReference type="SUPFAM" id="SSF48340">
    <property type="entry name" value="Interferon-induced guanylate-binding protein 1 (GBP1), C-terminal domain"/>
    <property type="match status" value="1"/>
</dbReference>
<evidence type="ECO:0000256" key="1">
    <source>
        <dbReference type="ARBA" id="ARBA00022801"/>
    </source>
</evidence>
<name>A0ABY7DEC3_MYAAR</name>
<evidence type="ECO:0000256" key="2">
    <source>
        <dbReference type="SAM" id="MobiDB-lite"/>
    </source>
</evidence>
<keyword evidence="1" id="KW-0378">Hydrolase</keyword>
<reference evidence="5" key="1">
    <citation type="submission" date="2022-11" db="EMBL/GenBank/DDBJ databases">
        <title>Centuries of genome instability and evolution in soft-shell clam transmissible cancer (bioRxiv).</title>
        <authorList>
            <person name="Hart S.F.M."/>
            <person name="Yonemitsu M.A."/>
            <person name="Giersch R.M."/>
            <person name="Beal B.F."/>
            <person name="Arriagada G."/>
            <person name="Davis B.W."/>
            <person name="Ostrander E.A."/>
            <person name="Goff S.P."/>
            <person name="Metzger M.J."/>
        </authorList>
    </citation>
    <scope>NUCLEOTIDE SEQUENCE</scope>
    <source>
        <strain evidence="5">MELC-2E11</strain>
        <tissue evidence="5">Siphon/mantle</tissue>
    </source>
</reference>
<accession>A0ABY7DEC3</accession>
<dbReference type="InterPro" id="IPR003191">
    <property type="entry name" value="Guanylate-bd/ATL_C"/>
</dbReference>
<feature type="domain" description="Guanylate-binding protein N-terminal" evidence="3">
    <location>
        <begin position="1"/>
        <end position="157"/>
    </location>
</feature>
<evidence type="ECO:0000259" key="3">
    <source>
        <dbReference type="Pfam" id="PF02263"/>
    </source>
</evidence>
<dbReference type="InterPro" id="IPR036543">
    <property type="entry name" value="Guanylate-bd_C_sf"/>
</dbReference>
<keyword evidence="6" id="KW-1185">Reference proteome</keyword>
<dbReference type="InterPro" id="IPR027417">
    <property type="entry name" value="P-loop_NTPase"/>
</dbReference>
<feature type="non-terminal residue" evidence="5">
    <location>
        <position position="514"/>
    </location>
</feature>
<dbReference type="Pfam" id="PF02841">
    <property type="entry name" value="GBP_C"/>
    <property type="match status" value="1"/>
</dbReference>
<evidence type="ECO:0000259" key="4">
    <source>
        <dbReference type="Pfam" id="PF02841"/>
    </source>
</evidence>
<dbReference type="Gene3D" id="1.20.1000.10">
    <property type="entry name" value="Guanylate-binding protein, C-terminal domain"/>
    <property type="match status" value="1"/>
</dbReference>
<dbReference type="Proteomes" id="UP001164746">
    <property type="component" value="Chromosome 1"/>
</dbReference>
<sequence>QADIQEDTWIFLIATLLCNVLVYNTKGVFDASHISKFQFLKVVQSNVTVARGENEDDSFLDFFFPNFVLVLRDFTLRSDTSSEEFLENRLVYKTGESDRVHEYNEPRRLIRRYFKKRTCFEIPIPCTRPEKLESMSDSKIEPKFLQRVNDLHQYLCESCPKKFKSGKPINGRMLRTMIISYMNSVHENTAPCLTDAMKLMAEEENQFAVQKTTECYLDEMKKRINKHIPNEEGLEMYHNDCMDVAVKTLRELVVFDDGDIFQKKAAECFENHLKRFKSIVERDSLDRCRRSLGQLDLKIQRKIRENKYAHSLGYSEYIADINTLADEFIKQERYLGSKTRAALQEYIDAKIKEEQLVYEMVKDHIDAEAEPQLRRLSVQSSPIPAQFADFIEGEQPAEQKARESIEKYEIDGLMRIGSQYLEILELKFLEIEQAKAELSEDNSYYKQLVTEYNVWYDLYEKANFEKDPNISKPIPKPRRVFLNNTVEKRPESRYADKEAKQKNRLSKNPKCLIL</sequence>
<proteinExistence type="predicted"/>
<dbReference type="InterPro" id="IPR015894">
    <property type="entry name" value="Guanylate-bd_N"/>
</dbReference>
<dbReference type="Gene3D" id="3.40.50.300">
    <property type="entry name" value="P-loop containing nucleotide triphosphate hydrolases"/>
    <property type="match status" value="1"/>
</dbReference>
<dbReference type="Pfam" id="PF02263">
    <property type="entry name" value="GBP"/>
    <property type="match status" value="1"/>
</dbReference>
<dbReference type="SUPFAM" id="SSF52540">
    <property type="entry name" value="P-loop containing nucleoside triphosphate hydrolases"/>
    <property type="match status" value="1"/>
</dbReference>
<dbReference type="PANTHER" id="PTHR10751">
    <property type="entry name" value="GUANYLATE BINDING PROTEIN"/>
    <property type="match status" value="1"/>
</dbReference>
<organism evidence="5 6">
    <name type="scientific">Mya arenaria</name>
    <name type="common">Soft-shell clam</name>
    <dbReference type="NCBI Taxonomy" id="6604"/>
    <lineage>
        <taxon>Eukaryota</taxon>
        <taxon>Metazoa</taxon>
        <taxon>Spiralia</taxon>
        <taxon>Lophotrochozoa</taxon>
        <taxon>Mollusca</taxon>
        <taxon>Bivalvia</taxon>
        <taxon>Autobranchia</taxon>
        <taxon>Heteroconchia</taxon>
        <taxon>Euheterodonta</taxon>
        <taxon>Imparidentia</taxon>
        <taxon>Neoheterodontei</taxon>
        <taxon>Myida</taxon>
        <taxon>Myoidea</taxon>
        <taxon>Myidae</taxon>
        <taxon>Mya</taxon>
    </lineage>
</organism>
<feature type="domain" description="Guanylate-binding protein/Atlastin C-terminal" evidence="4">
    <location>
        <begin position="166"/>
        <end position="360"/>
    </location>
</feature>
<feature type="region of interest" description="Disordered" evidence="2">
    <location>
        <begin position="484"/>
        <end position="508"/>
    </location>
</feature>